<protein>
    <submittedName>
        <fullName evidence="8">Cytochrome b</fullName>
    </submittedName>
</protein>
<dbReference type="GO" id="GO:0009055">
    <property type="term" value="F:electron transfer activity"/>
    <property type="evidence" value="ECO:0007669"/>
    <property type="project" value="InterPro"/>
</dbReference>
<gene>
    <name evidence="8" type="ORF">BX592_113152</name>
</gene>
<evidence type="ECO:0000256" key="3">
    <source>
        <dbReference type="ARBA" id="ARBA00022692"/>
    </source>
</evidence>
<evidence type="ECO:0000259" key="7">
    <source>
        <dbReference type="Pfam" id="PF01292"/>
    </source>
</evidence>
<keyword evidence="4 6" id="KW-1133">Transmembrane helix</keyword>
<comment type="subcellular location">
    <subcellularLocation>
        <location evidence="1">Cell membrane</location>
        <topology evidence="1">Multi-pass membrane protein</topology>
    </subcellularLocation>
</comment>
<evidence type="ECO:0000256" key="2">
    <source>
        <dbReference type="ARBA" id="ARBA00022475"/>
    </source>
</evidence>
<dbReference type="GO" id="GO:0020037">
    <property type="term" value="F:heme binding"/>
    <property type="evidence" value="ECO:0007669"/>
    <property type="project" value="TreeGrafter"/>
</dbReference>
<dbReference type="InterPro" id="IPR011577">
    <property type="entry name" value="Cyt_b561_bac/Ni-Hgenase"/>
</dbReference>
<dbReference type="PANTHER" id="PTHR30485:SF2">
    <property type="entry name" value="BLL0597 PROTEIN"/>
    <property type="match status" value="1"/>
</dbReference>
<dbReference type="PANTHER" id="PTHR30485">
    <property type="entry name" value="NI/FE-HYDROGENASE 1 B-TYPE CYTOCHROME SUBUNIT"/>
    <property type="match status" value="1"/>
</dbReference>
<feature type="transmembrane region" description="Helical" evidence="6">
    <location>
        <begin position="12"/>
        <end position="30"/>
    </location>
</feature>
<proteinExistence type="predicted"/>
<dbReference type="Proteomes" id="UP000295509">
    <property type="component" value="Unassembled WGS sequence"/>
</dbReference>
<feature type="transmembrane region" description="Helical" evidence="6">
    <location>
        <begin position="132"/>
        <end position="159"/>
    </location>
</feature>
<feature type="transmembrane region" description="Helical" evidence="6">
    <location>
        <begin position="42"/>
        <end position="60"/>
    </location>
</feature>
<evidence type="ECO:0000256" key="1">
    <source>
        <dbReference type="ARBA" id="ARBA00004651"/>
    </source>
</evidence>
<accession>A0A4R8LPZ7</accession>
<dbReference type="GO" id="GO:0022904">
    <property type="term" value="P:respiratory electron transport chain"/>
    <property type="evidence" value="ECO:0007669"/>
    <property type="project" value="InterPro"/>
</dbReference>
<dbReference type="EMBL" id="SORE01000013">
    <property type="protein sequence ID" value="TDY46523.1"/>
    <property type="molecule type" value="Genomic_DNA"/>
</dbReference>
<evidence type="ECO:0000256" key="5">
    <source>
        <dbReference type="ARBA" id="ARBA00023136"/>
    </source>
</evidence>
<dbReference type="Pfam" id="PF01292">
    <property type="entry name" value="Ni_hydr_CYTB"/>
    <property type="match status" value="1"/>
</dbReference>
<comment type="caution">
    <text evidence="8">The sequence shown here is derived from an EMBL/GenBank/DDBJ whole genome shotgun (WGS) entry which is preliminary data.</text>
</comment>
<keyword evidence="2" id="KW-1003">Cell membrane</keyword>
<keyword evidence="3 6" id="KW-0812">Transmembrane</keyword>
<keyword evidence="9" id="KW-1185">Reference proteome</keyword>
<sequence length="191" mass="21694">MSAMPDAARIRIWDRWVRFTHWVIAAIVIWDLFGPTDPLHRKLGYAAAALVVLRIVWGFIGTRYARFSAWWPTCSYLRAYGRSLASGKPLRHLSHNPFGGVMALVLWALVLALAFSGWLMRLDAFWGEDWPQAIHTALAIALEVCVCIHIAAAIAMSVWTRENLIAAMVTGYKRRHPRHAGNTTERDRCDR</sequence>
<dbReference type="Gene3D" id="1.20.950.20">
    <property type="entry name" value="Transmembrane di-heme cytochromes, Chain C"/>
    <property type="match status" value="1"/>
</dbReference>
<evidence type="ECO:0000313" key="8">
    <source>
        <dbReference type="EMBL" id="TDY46523.1"/>
    </source>
</evidence>
<organism evidence="8 9">
    <name type="scientific">Paraburkholderia rhizosphaerae</name>
    <dbReference type="NCBI Taxonomy" id="480658"/>
    <lineage>
        <taxon>Bacteria</taxon>
        <taxon>Pseudomonadati</taxon>
        <taxon>Pseudomonadota</taxon>
        <taxon>Betaproteobacteria</taxon>
        <taxon>Burkholderiales</taxon>
        <taxon>Burkholderiaceae</taxon>
        <taxon>Paraburkholderia</taxon>
    </lineage>
</organism>
<dbReference type="InterPro" id="IPR051542">
    <property type="entry name" value="Hydrogenase_cytochrome"/>
</dbReference>
<dbReference type="GO" id="GO:0005886">
    <property type="term" value="C:plasma membrane"/>
    <property type="evidence" value="ECO:0007669"/>
    <property type="project" value="UniProtKB-SubCell"/>
</dbReference>
<feature type="domain" description="Cytochrome b561 bacterial/Ni-hydrogenase" evidence="7">
    <location>
        <begin position="13"/>
        <end position="171"/>
    </location>
</feature>
<dbReference type="SUPFAM" id="SSF81342">
    <property type="entry name" value="Transmembrane di-heme cytochromes"/>
    <property type="match status" value="1"/>
</dbReference>
<evidence type="ECO:0000313" key="9">
    <source>
        <dbReference type="Proteomes" id="UP000295509"/>
    </source>
</evidence>
<keyword evidence="5 6" id="KW-0472">Membrane</keyword>
<dbReference type="InterPro" id="IPR016174">
    <property type="entry name" value="Di-haem_cyt_TM"/>
</dbReference>
<evidence type="ECO:0000256" key="6">
    <source>
        <dbReference type="SAM" id="Phobius"/>
    </source>
</evidence>
<name>A0A4R8LPZ7_9BURK</name>
<reference evidence="8 9" key="1">
    <citation type="submission" date="2019-03" db="EMBL/GenBank/DDBJ databases">
        <title>Genomic Encyclopedia of Type Strains, Phase III (KMG-III): the genomes of soil and plant-associated and newly described type strains.</title>
        <authorList>
            <person name="Whitman W."/>
        </authorList>
    </citation>
    <scope>NUCLEOTIDE SEQUENCE [LARGE SCALE GENOMIC DNA]</scope>
    <source>
        <strain evidence="8 9">LMG 29544</strain>
    </source>
</reference>
<evidence type="ECO:0000256" key="4">
    <source>
        <dbReference type="ARBA" id="ARBA00022989"/>
    </source>
</evidence>
<feature type="transmembrane region" description="Helical" evidence="6">
    <location>
        <begin position="98"/>
        <end position="120"/>
    </location>
</feature>
<dbReference type="AlphaFoldDB" id="A0A4R8LPZ7"/>